<accession>A0ABU0HJS3</accession>
<evidence type="ECO:0000313" key="1">
    <source>
        <dbReference type="EMBL" id="MDQ0442563.1"/>
    </source>
</evidence>
<organism evidence="1 2">
    <name type="scientific">Methylobacterium persicinum</name>
    <dbReference type="NCBI Taxonomy" id="374426"/>
    <lineage>
        <taxon>Bacteria</taxon>
        <taxon>Pseudomonadati</taxon>
        <taxon>Pseudomonadota</taxon>
        <taxon>Alphaproteobacteria</taxon>
        <taxon>Hyphomicrobiales</taxon>
        <taxon>Methylobacteriaceae</taxon>
        <taxon>Methylobacterium</taxon>
    </lineage>
</organism>
<dbReference type="Proteomes" id="UP001236369">
    <property type="component" value="Unassembled WGS sequence"/>
</dbReference>
<gene>
    <name evidence="1" type="ORF">QO016_002057</name>
</gene>
<dbReference type="EMBL" id="JAUSVV010000003">
    <property type="protein sequence ID" value="MDQ0442563.1"/>
    <property type="molecule type" value="Genomic_DNA"/>
</dbReference>
<protein>
    <submittedName>
        <fullName evidence="1">Uncharacterized protein</fullName>
    </submittedName>
</protein>
<reference evidence="1 2" key="1">
    <citation type="submission" date="2023-07" db="EMBL/GenBank/DDBJ databases">
        <title>Genomic Encyclopedia of Type Strains, Phase IV (KMG-IV): sequencing the most valuable type-strain genomes for metagenomic binning, comparative biology and taxonomic classification.</title>
        <authorList>
            <person name="Goeker M."/>
        </authorList>
    </citation>
    <scope>NUCLEOTIDE SEQUENCE [LARGE SCALE GENOMIC DNA]</scope>
    <source>
        <strain evidence="1 2">DSM 19562</strain>
    </source>
</reference>
<comment type="caution">
    <text evidence="1">The sequence shown here is derived from an EMBL/GenBank/DDBJ whole genome shotgun (WGS) entry which is preliminary data.</text>
</comment>
<sequence>MQPSSPPARPSLRRVSEACRDEAEILALSVARFVAAGYMTGDVACWDAAFNGAEELLGSHEGGRFVAGMVGIVRALRAEREGDWSFMPASCCRLTGHECALVALIGRGRRGAWDEVAHQAAALAGREKAPRLAAAVCAAAETIDAAALRLSPACGKPGVLH</sequence>
<proteinExistence type="predicted"/>
<keyword evidence="2" id="KW-1185">Reference proteome</keyword>
<evidence type="ECO:0000313" key="2">
    <source>
        <dbReference type="Proteomes" id="UP001236369"/>
    </source>
</evidence>
<name>A0ABU0HJS3_9HYPH</name>
<dbReference type="RefSeq" id="WP_238248636.1">
    <property type="nucleotide sequence ID" value="NZ_BPQX01000021.1"/>
</dbReference>